<dbReference type="CDD" id="cd01392">
    <property type="entry name" value="HTH_LacI"/>
    <property type="match status" value="1"/>
</dbReference>
<dbReference type="Gene3D" id="1.10.260.40">
    <property type="entry name" value="lambda repressor-like DNA-binding domains"/>
    <property type="match status" value="1"/>
</dbReference>
<reference evidence="5 6" key="1">
    <citation type="submission" date="2020-08" db="EMBL/GenBank/DDBJ databases">
        <title>Genome public.</title>
        <authorList>
            <person name="Liu C."/>
            <person name="Sun Q."/>
        </authorList>
    </citation>
    <scope>NUCLEOTIDE SEQUENCE [LARGE SCALE GENOMIC DNA]</scope>
    <source>
        <strain evidence="5 6">NSJ-46</strain>
    </source>
</reference>
<protein>
    <submittedName>
        <fullName evidence="5">LacI family DNA-binding transcriptional regulator</fullName>
    </submittedName>
</protein>
<dbReference type="InterPro" id="IPR028082">
    <property type="entry name" value="Peripla_BP_I"/>
</dbReference>
<dbReference type="Proteomes" id="UP000657421">
    <property type="component" value="Unassembled WGS sequence"/>
</dbReference>
<dbReference type="Pfam" id="PF00356">
    <property type="entry name" value="LacI"/>
    <property type="match status" value="1"/>
</dbReference>
<evidence type="ECO:0000313" key="6">
    <source>
        <dbReference type="Proteomes" id="UP000657421"/>
    </source>
</evidence>
<dbReference type="PANTHER" id="PTHR30146">
    <property type="entry name" value="LACI-RELATED TRANSCRIPTIONAL REPRESSOR"/>
    <property type="match status" value="1"/>
</dbReference>
<name>A0ABR7N8N9_9FIRM</name>
<dbReference type="PROSITE" id="PS50932">
    <property type="entry name" value="HTH_LACI_2"/>
    <property type="match status" value="1"/>
</dbReference>
<dbReference type="InterPro" id="IPR010982">
    <property type="entry name" value="Lambda_DNA-bd_dom_sf"/>
</dbReference>
<evidence type="ECO:0000256" key="1">
    <source>
        <dbReference type="ARBA" id="ARBA00023015"/>
    </source>
</evidence>
<dbReference type="SMART" id="SM00354">
    <property type="entry name" value="HTH_LACI"/>
    <property type="match status" value="1"/>
</dbReference>
<dbReference type="RefSeq" id="WP_249307791.1">
    <property type="nucleotide sequence ID" value="NZ_JACRSZ010000005.1"/>
</dbReference>
<feature type="domain" description="HTH lacI-type" evidence="4">
    <location>
        <begin position="1"/>
        <end position="45"/>
    </location>
</feature>
<dbReference type="PROSITE" id="PS00356">
    <property type="entry name" value="HTH_LACI_1"/>
    <property type="match status" value="1"/>
</dbReference>
<evidence type="ECO:0000256" key="3">
    <source>
        <dbReference type="ARBA" id="ARBA00023163"/>
    </source>
</evidence>
<dbReference type="SUPFAM" id="SSF53822">
    <property type="entry name" value="Periplasmic binding protein-like I"/>
    <property type="match status" value="1"/>
</dbReference>
<keyword evidence="2 5" id="KW-0238">DNA-binding</keyword>
<dbReference type="InterPro" id="IPR000843">
    <property type="entry name" value="HTH_LacI"/>
</dbReference>
<evidence type="ECO:0000259" key="4">
    <source>
        <dbReference type="PROSITE" id="PS50932"/>
    </source>
</evidence>
<sequence>MTVRELAQLAGVSPATVSIVLNGKKGVSDKTRKSVLELAEKYEYVHTRTKSIQNDDKNIVLFLKFRKHGMLVEENQGFISAVMDSVEERCRARNYRLSIIQVDIFEKEELEKIDFDLYVGVIVLGTEIVENKFNILRSIPIPYVVVDNNMRNWPCNCVGINNDENVYLALRYFKEHGYKEIAYFSSNDQIENFRERKKAFMEYSKEFGLEVRREFPLTPTLVGAYNDMEHFMERKVKIPECIFSDNDTIAIGAIKCLRKKGYKIPDDVSVIGFDDIPFAAINFPSLSTIRVPKELIGKKAVDLLFDSIEDSAVRNVKIQIVGSLVIRSSVKKA</sequence>
<proteinExistence type="predicted"/>
<keyword evidence="3" id="KW-0804">Transcription</keyword>
<keyword evidence="1" id="KW-0805">Transcription regulation</keyword>
<organism evidence="5 6">
    <name type="scientific">Jingyaoa shaoxingensis</name>
    <dbReference type="NCBI Taxonomy" id="2763671"/>
    <lineage>
        <taxon>Bacteria</taxon>
        <taxon>Bacillati</taxon>
        <taxon>Bacillota</taxon>
        <taxon>Clostridia</taxon>
        <taxon>Lachnospirales</taxon>
        <taxon>Lachnospiraceae</taxon>
        <taxon>Jingyaoa</taxon>
    </lineage>
</organism>
<evidence type="ECO:0000256" key="2">
    <source>
        <dbReference type="ARBA" id="ARBA00023125"/>
    </source>
</evidence>
<keyword evidence="6" id="KW-1185">Reference proteome</keyword>
<dbReference type="Pfam" id="PF13377">
    <property type="entry name" value="Peripla_BP_3"/>
    <property type="match status" value="1"/>
</dbReference>
<accession>A0ABR7N8N9</accession>
<dbReference type="EMBL" id="JACRSZ010000005">
    <property type="protein sequence ID" value="MBC8572762.1"/>
    <property type="molecule type" value="Genomic_DNA"/>
</dbReference>
<dbReference type="GO" id="GO:0003677">
    <property type="term" value="F:DNA binding"/>
    <property type="evidence" value="ECO:0007669"/>
    <property type="project" value="UniProtKB-KW"/>
</dbReference>
<evidence type="ECO:0000313" key="5">
    <source>
        <dbReference type="EMBL" id="MBC8572762.1"/>
    </source>
</evidence>
<dbReference type="InterPro" id="IPR046335">
    <property type="entry name" value="LacI/GalR-like_sensor"/>
</dbReference>
<dbReference type="SUPFAM" id="SSF47413">
    <property type="entry name" value="lambda repressor-like DNA-binding domains"/>
    <property type="match status" value="1"/>
</dbReference>
<dbReference type="PANTHER" id="PTHR30146:SF109">
    <property type="entry name" value="HTH-TYPE TRANSCRIPTIONAL REGULATOR GALS"/>
    <property type="match status" value="1"/>
</dbReference>
<comment type="caution">
    <text evidence="5">The sequence shown here is derived from an EMBL/GenBank/DDBJ whole genome shotgun (WGS) entry which is preliminary data.</text>
</comment>
<dbReference type="Gene3D" id="3.40.50.2300">
    <property type="match status" value="2"/>
</dbReference>
<gene>
    <name evidence="5" type="ORF">H8716_06635</name>
</gene>